<dbReference type="EMBL" id="BAABET010000001">
    <property type="protein sequence ID" value="GAA4294355.1"/>
    <property type="molecule type" value="Genomic_DNA"/>
</dbReference>
<accession>A0ABP8F4C2</accession>
<feature type="domain" description="Condensation" evidence="1">
    <location>
        <begin position="50"/>
        <end position="339"/>
    </location>
</feature>
<proteinExistence type="predicted"/>
<dbReference type="Pfam" id="PF00668">
    <property type="entry name" value="Condensation"/>
    <property type="match status" value="1"/>
</dbReference>
<dbReference type="SUPFAM" id="SSF52777">
    <property type="entry name" value="CoA-dependent acyltransferases"/>
    <property type="match status" value="2"/>
</dbReference>
<evidence type="ECO:0000313" key="2">
    <source>
        <dbReference type="EMBL" id="GAA4294355.1"/>
    </source>
</evidence>
<keyword evidence="3" id="KW-1185">Reference proteome</keyword>
<reference evidence="3" key="1">
    <citation type="journal article" date="2019" name="Int. J. Syst. Evol. Microbiol.">
        <title>The Global Catalogue of Microorganisms (GCM) 10K type strain sequencing project: providing services to taxonomists for standard genome sequencing and annotation.</title>
        <authorList>
            <consortium name="The Broad Institute Genomics Platform"/>
            <consortium name="The Broad Institute Genome Sequencing Center for Infectious Disease"/>
            <person name="Wu L."/>
            <person name="Ma J."/>
        </authorList>
    </citation>
    <scope>NUCLEOTIDE SEQUENCE [LARGE SCALE GENOMIC DNA]</scope>
    <source>
        <strain evidence="3">JCM 31290</strain>
    </source>
</reference>
<sequence>MDTITIHFEGKRDAIAPLTWAQQRTSRGSRLKYRPFVHVQPVPPGKSLHEVSNAVKWAFEEFESLRTIFPLDADGNPYQKVEKVGSVEIAKVPAGEPAETDIQEAIHRLRAERFDITTEFGALFAIVTCADVPTHLMCLVSHLAVDDQGCRALGAALDGYFSGERDRSSAPLAQPVDRAQLEQSPKWQERSARSLEYWKSVLEKLPQDGDRAAVMDSYALRAAVSVLSKKYAMSTSTLYLAAVSVVTGALLGRSKSSFILPAANRLNQEERSFVGELVQFAPGVLESLNAPFETIVSDAWKTSLKGYRSSRYDEQALQLMLTDLDEDRESKRAFDLSFNDMRNSTETEGGNDCETASDIHNLTKLTKIESRARAYRGGTRFLSFGLRGDGDETLSITVHDSYFPEFPVQRILLAIEALAVGAAMGDAEPLNHPLRFARAYLTSRNATVH</sequence>
<name>A0ABP8F4C2_9ACTN</name>
<dbReference type="Gene3D" id="3.30.559.10">
    <property type="entry name" value="Chloramphenicol acetyltransferase-like domain"/>
    <property type="match status" value="1"/>
</dbReference>
<dbReference type="Gene3D" id="3.30.559.30">
    <property type="entry name" value="Nonribosomal peptide synthetase, condensation domain"/>
    <property type="match status" value="1"/>
</dbReference>
<dbReference type="InterPro" id="IPR001242">
    <property type="entry name" value="Condensation_dom"/>
</dbReference>
<comment type="caution">
    <text evidence="2">The sequence shown here is derived from an EMBL/GenBank/DDBJ whole genome shotgun (WGS) entry which is preliminary data.</text>
</comment>
<dbReference type="RefSeq" id="WP_345659782.1">
    <property type="nucleotide sequence ID" value="NZ_BAABET010000001.1"/>
</dbReference>
<evidence type="ECO:0000259" key="1">
    <source>
        <dbReference type="Pfam" id="PF00668"/>
    </source>
</evidence>
<gene>
    <name evidence="2" type="ORF">GCM10023086_06400</name>
</gene>
<organism evidence="2 3">
    <name type="scientific">Streptomyces venetus</name>
    <dbReference type="NCBI Taxonomy" id="1701086"/>
    <lineage>
        <taxon>Bacteria</taxon>
        <taxon>Bacillati</taxon>
        <taxon>Actinomycetota</taxon>
        <taxon>Actinomycetes</taxon>
        <taxon>Kitasatosporales</taxon>
        <taxon>Streptomycetaceae</taxon>
        <taxon>Streptomyces</taxon>
    </lineage>
</organism>
<protein>
    <recommendedName>
        <fullName evidence="1">Condensation domain-containing protein</fullName>
    </recommendedName>
</protein>
<evidence type="ECO:0000313" key="3">
    <source>
        <dbReference type="Proteomes" id="UP001501115"/>
    </source>
</evidence>
<dbReference type="InterPro" id="IPR023213">
    <property type="entry name" value="CAT-like_dom_sf"/>
</dbReference>
<dbReference type="Proteomes" id="UP001501115">
    <property type="component" value="Unassembled WGS sequence"/>
</dbReference>